<comment type="caution">
    <text evidence="1">The sequence shown here is derived from an EMBL/GenBank/DDBJ whole genome shotgun (WGS) entry which is preliminary data.</text>
</comment>
<organism evidence="1 2">
    <name type="scientific">Jimgerdemannia flammicorona</name>
    <dbReference type="NCBI Taxonomy" id="994334"/>
    <lineage>
        <taxon>Eukaryota</taxon>
        <taxon>Fungi</taxon>
        <taxon>Fungi incertae sedis</taxon>
        <taxon>Mucoromycota</taxon>
        <taxon>Mucoromycotina</taxon>
        <taxon>Endogonomycetes</taxon>
        <taxon>Endogonales</taxon>
        <taxon>Endogonaceae</taxon>
        <taxon>Jimgerdemannia</taxon>
    </lineage>
</organism>
<sequence length="378" mass="41465">MSINVFPQLLKITKTPEGAVVVDYQDLVRGADVAESIKEAFGFDNQCLGVILVRNLPLEYPELRSRLLRLASVFAALSDEAKEKTVDAQSNYSFGWSCGKEVMNGKPDTLKGSYYNNPTTDKPMTPADLAPLFPETCNPNIWPSEDLPELEIAFKELGRFIVDVGKLLAKACDEFVATKVPKYDPTYLQRIIADSQTHKARLLHYFPAETDLNGQNEAADSWCGWHCDHSSLTGNSILGIPCLSSFIATTNSHTPNAGLTSAMFIDEIATPGAFTEIPCPDSQAGLYIRNRGGDLVRISIPRDALAFQTGEALQRATKNHLAATPHCVRGITKGGRGVARNTFAVFMQPPLTEFVDEGITFAQFSRDIINSHYDSGKK</sequence>
<keyword evidence="2" id="KW-1185">Reference proteome</keyword>
<evidence type="ECO:0000313" key="1">
    <source>
        <dbReference type="EMBL" id="RUS25392.1"/>
    </source>
</evidence>
<dbReference type="InterPro" id="IPR027443">
    <property type="entry name" value="IPNS-like_sf"/>
</dbReference>
<evidence type="ECO:0000313" key="2">
    <source>
        <dbReference type="Proteomes" id="UP000274822"/>
    </source>
</evidence>
<reference evidence="1 2" key="1">
    <citation type="journal article" date="2018" name="New Phytol.">
        <title>Phylogenomics of Endogonaceae and evolution of mycorrhizas within Mucoromycota.</title>
        <authorList>
            <person name="Chang Y."/>
            <person name="Desiro A."/>
            <person name="Na H."/>
            <person name="Sandor L."/>
            <person name="Lipzen A."/>
            <person name="Clum A."/>
            <person name="Barry K."/>
            <person name="Grigoriev I.V."/>
            <person name="Martin F.M."/>
            <person name="Stajich J.E."/>
            <person name="Smith M.E."/>
            <person name="Bonito G."/>
            <person name="Spatafora J.W."/>
        </authorList>
    </citation>
    <scope>NUCLEOTIDE SEQUENCE [LARGE SCALE GENOMIC DNA]</scope>
    <source>
        <strain evidence="1 2">AD002</strain>
    </source>
</reference>
<dbReference type="PANTHER" id="PTHR48420">
    <property type="entry name" value="NON-HAEM DIOXYGENASE N-TERMINAL DOMAIN-CONTAINING PROTEIN"/>
    <property type="match status" value="1"/>
</dbReference>
<dbReference type="EMBL" id="RBNJ01013100">
    <property type="protein sequence ID" value="RUS25392.1"/>
    <property type="molecule type" value="Genomic_DNA"/>
</dbReference>
<gene>
    <name evidence="1" type="ORF">BC938DRAFT_472237</name>
</gene>
<dbReference type="Gene3D" id="2.60.120.330">
    <property type="entry name" value="B-lactam Antibiotic, Isopenicillin N Synthase, Chain"/>
    <property type="match status" value="1"/>
</dbReference>
<dbReference type="PANTHER" id="PTHR48420:SF1">
    <property type="entry name" value="NON-HAEM DIOXYGENASE N-TERMINAL DOMAIN-CONTAINING PROTEIN"/>
    <property type="match status" value="1"/>
</dbReference>
<name>A0A433Q6J5_9FUNG</name>
<dbReference type="AlphaFoldDB" id="A0A433Q6J5"/>
<protein>
    <submittedName>
        <fullName evidence="1">Uncharacterized protein</fullName>
    </submittedName>
</protein>
<dbReference type="Proteomes" id="UP000274822">
    <property type="component" value="Unassembled WGS sequence"/>
</dbReference>
<accession>A0A433Q6J5</accession>
<proteinExistence type="predicted"/>
<dbReference type="SUPFAM" id="SSF51197">
    <property type="entry name" value="Clavaminate synthase-like"/>
    <property type="match status" value="1"/>
</dbReference>